<evidence type="ECO:0000313" key="3">
    <source>
        <dbReference type="EMBL" id="NDY43241.1"/>
    </source>
</evidence>
<gene>
    <name evidence="3" type="ORF">G3N55_10360</name>
</gene>
<comment type="caution">
    <text evidence="3">The sequence shown here is derived from an EMBL/GenBank/DDBJ whole genome shotgun (WGS) entry which is preliminary data.</text>
</comment>
<feature type="signal peptide" evidence="2">
    <location>
        <begin position="1"/>
        <end position="23"/>
    </location>
</feature>
<keyword evidence="2" id="KW-0732">Signal</keyword>
<organism evidence="3 4">
    <name type="scientific">Dissulfurirhabdus thermomarina</name>
    <dbReference type="NCBI Taxonomy" id="1765737"/>
    <lineage>
        <taxon>Bacteria</taxon>
        <taxon>Deltaproteobacteria</taxon>
        <taxon>Dissulfurirhabdaceae</taxon>
        <taxon>Dissulfurirhabdus</taxon>
    </lineage>
</organism>
<dbReference type="AlphaFoldDB" id="A0A6N9TPP0"/>
<dbReference type="Proteomes" id="UP000469346">
    <property type="component" value="Unassembled WGS sequence"/>
</dbReference>
<name>A0A6N9TPP0_DISTH</name>
<evidence type="ECO:0000256" key="1">
    <source>
        <dbReference type="SAM" id="MobiDB-lite"/>
    </source>
</evidence>
<dbReference type="PROSITE" id="PS51257">
    <property type="entry name" value="PROKAR_LIPOPROTEIN"/>
    <property type="match status" value="1"/>
</dbReference>
<dbReference type="EMBL" id="JAAGRR010000137">
    <property type="protein sequence ID" value="NDY43241.1"/>
    <property type="molecule type" value="Genomic_DNA"/>
</dbReference>
<feature type="region of interest" description="Disordered" evidence="1">
    <location>
        <begin position="118"/>
        <end position="149"/>
    </location>
</feature>
<keyword evidence="3" id="KW-0238">DNA-binding</keyword>
<proteinExistence type="predicted"/>
<sequence>MKRGIVFRLVQGMMVLVLVLAGAACQRQEAASSKGGAGQGEAAAPAAAGLIRGTVVETMNSGGYTYLRLDTGTGKVWVAVREMKAAVGDRLTLKPGTVMHDFQSRTLNRTFPEIVFSEGPADGPGATAPAPEAGMGSGTKASAGGHPLTPRADVHVLKAEGEHAYTVAEIHAGRDRLAGKKVRVRGQVVKVSPNIMGRNWIHLQDGTGDETAGTYDLTVTSADLPAKGEVVTVEGTLAVDKDFGAGYRYGVIVEGAKVTR</sequence>
<feature type="chain" id="PRO_5026967431" evidence="2">
    <location>
        <begin position="24"/>
        <end position="260"/>
    </location>
</feature>
<evidence type="ECO:0000313" key="4">
    <source>
        <dbReference type="Proteomes" id="UP000469346"/>
    </source>
</evidence>
<dbReference type="GO" id="GO:0003677">
    <property type="term" value="F:DNA binding"/>
    <property type="evidence" value="ECO:0007669"/>
    <property type="project" value="UniProtKB-KW"/>
</dbReference>
<dbReference type="RefSeq" id="WP_163299352.1">
    <property type="nucleotide sequence ID" value="NZ_JAAGRR010000137.1"/>
</dbReference>
<evidence type="ECO:0000256" key="2">
    <source>
        <dbReference type="SAM" id="SignalP"/>
    </source>
</evidence>
<feature type="compositionally biased region" description="Low complexity" evidence="1">
    <location>
        <begin position="119"/>
        <end position="134"/>
    </location>
</feature>
<accession>A0A6N9TPP0</accession>
<protein>
    <submittedName>
        <fullName evidence="3">DNA-binding protein</fullName>
    </submittedName>
</protein>
<reference evidence="3 4" key="1">
    <citation type="submission" date="2020-02" db="EMBL/GenBank/DDBJ databases">
        <title>Comparative genomics of sulfur disproportionating microorganisms.</title>
        <authorList>
            <person name="Ward L.M."/>
            <person name="Bertran E."/>
            <person name="Johnston D.T."/>
        </authorList>
    </citation>
    <scope>NUCLEOTIDE SEQUENCE [LARGE SCALE GENOMIC DNA]</scope>
    <source>
        <strain evidence="3 4">DSM 100025</strain>
    </source>
</reference>
<keyword evidence="4" id="KW-1185">Reference proteome</keyword>